<sequence length="351" mass="41136">MKIGIIAEYLNPLNTKEYQFTDEATPYLEFFKSKGVNSYVIDCRRNQNSNHLIALDYKSKKEINVPFDEIDLFYFGVFGKEIESKNIAYGLSEQTEEFFNLIDYLRKNFPNSKFMNPVETIIQNASKEYLIHLSKLGVPVIPTSNIETLDQLIQLNNDKEIYIAKPLISERAKGILILDGKLSLKELEQYYLSYNHNTFEKHASTYQKIINSQRIIVQKFEYDFLKYGEIKIAIIDKEITLSRRNFMPSDENIKIVDYYNGAILEKYKISSKEREIIDKIISIVEQEYPFHYMRLDLIGKDENLKVNEIELINPSFNIFSIPGHDFAKSVFSLEEQTKHIEKVYNSIVKKC</sequence>
<dbReference type="EMBL" id="CP104013">
    <property type="protein sequence ID" value="UYP43999.1"/>
    <property type="molecule type" value="Genomic_DNA"/>
</dbReference>
<dbReference type="PANTHER" id="PTHR39217">
    <property type="match status" value="1"/>
</dbReference>
<dbReference type="PANTHER" id="PTHR39217:SF1">
    <property type="entry name" value="GLUTATHIONE SYNTHETASE"/>
    <property type="match status" value="1"/>
</dbReference>
<keyword evidence="2" id="KW-1185">Reference proteome</keyword>
<name>A0ABY6HN46_9ARCH</name>
<dbReference type="Proteomes" id="UP001208689">
    <property type="component" value="Chromosome"/>
</dbReference>
<dbReference type="InterPro" id="IPR053191">
    <property type="entry name" value="DcsG_Biosynth_Enzyme"/>
</dbReference>
<reference evidence="1" key="1">
    <citation type="submission" date="2022-09" db="EMBL/GenBank/DDBJ databases">
        <title>Actin cytoskeleton and complex cell architecture in an #Asgard archaeon.</title>
        <authorList>
            <person name="Ponce Toledo R.I."/>
            <person name="Schleper C."/>
            <person name="Rodrigues Oliveira T."/>
            <person name="Wollweber F."/>
            <person name="Xu J."/>
            <person name="Rittmann S."/>
            <person name="Klingl A."/>
            <person name="Pilhofer M."/>
        </authorList>
    </citation>
    <scope>NUCLEOTIDE SEQUENCE</scope>
    <source>
        <strain evidence="1">B-35</strain>
    </source>
</reference>
<dbReference type="InterPro" id="IPR013815">
    <property type="entry name" value="ATP_grasp_subdomain_1"/>
</dbReference>
<dbReference type="Gene3D" id="3.30.470.20">
    <property type="entry name" value="ATP-grasp fold, B domain"/>
    <property type="match status" value="1"/>
</dbReference>
<protein>
    <recommendedName>
        <fullName evidence="3">ATP-grasp domain-containing protein</fullName>
    </recommendedName>
</protein>
<evidence type="ECO:0000313" key="1">
    <source>
        <dbReference type="EMBL" id="UYP43999.1"/>
    </source>
</evidence>
<gene>
    <name evidence="1" type="ORF">NEF87_000284</name>
</gene>
<evidence type="ECO:0000313" key="2">
    <source>
        <dbReference type="Proteomes" id="UP001208689"/>
    </source>
</evidence>
<organism evidence="1 2">
    <name type="scientific">Candidatus Lokiarchaeum ossiferum</name>
    <dbReference type="NCBI Taxonomy" id="2951803"/>
    <lineage>
        <taxon>Archaea</taxon>
        <taxon>Promethearchaeati</taxon>
        <taxon>Promethearchaeota</taxon>
        <taxon>Promethearchaeia</taxon>
        <taxon>Promethearchaeales</taxon>
        <taxon>Promethearchaeaceae</taxon>
        <taxon>Candidatus Lokiarchaeum</taxon>
    </lineage>
</organism>
<evidence type="ECO:0008006" key="3">
    <source>
        <dbReference type="Google" id="ProtNLM"/>
    </source>
</evidence>
<accession>A0ABY6HN46</accession>
<dbReference type="Gene3D" id="3.30.1490.20">
    <property type="entry name" value="ATP-grasp fold, A domain"/>
    <property type="match status" value="1"/>
</dbReference>
<dbReference type="SUPFAM" id="SSF56059">
    <property type="entry name" value="Glutathione synthetase ATP-binding domain-like"/>
    <property type="match status" value="1"/>
</dbReference>
<proteinExistence type="predicted"/>